<dbReference type="SMART" id="SM00849">
    <property type="entry name" value="Lactamase_B"/>
    <property type="match status" value="1"/>
</dbReference>
<dbReference type="PANTHER" id="PTHR46018">
    <property type="entry name" value="ZINC PHOSPHODIESTERASE ELAC PROTEIN 1"/>
    <property type="match status" value="1"/>
</dbReference>
<dbReference type="Gene3D" id="3.60.15.10">
    <property type="entry name" value="Ribonuclease Z/Hydroxyacylglutathione hydrolase-like"/>
    <property type="match status" value="1"/>
</dbReference>
<organism evidence="7 8">
    <name type="scientific">Paenibacillus cremeus</name>
    <dbReference type="NCBI Taxonomy" id="2163881"/>
    <lineage>
        <taxon>Bacteria</taxon>
        <taxon>Bacillati</taxon>
        <taxon>Bacillota</taxon>
        <taxon>Bacilli</taxon>
        <taxon>Bacillales</taxon>
        <taxon>Paenibacillaceae</taxon>
        <taxon>Paenibacillus</taxon>
    </lineage>
</organism>
<dbReference type="RefSeq" id="WP_144852033.1">
    <property type="nucleotide sequence ID" value="NZ_VNJI01000039.1"/>
</dbReference>
<dbReference type="PANTHER" id="PTHR46018:SF2">
    <property type="entry name" value="ZINC PHOSPHODIESTERASE ELAC PROTEIN 1"/>
    <property type="match status" value="1"/>
</dbReference>
<dbReference type="AlphaFoldDB" id="A0A559K5C6"/>
<accession>A0A559K5C6</accession>
<dbReference type="InterPro" id="IPR001279">
    <property type="entry name" value="Metallo-B-lactamas"/>
</dbReference>
<dbReference type="Pfam" id="PF12706">
    <property type="entry name" value="Lactamase_B_2"/>
    <property type="match status" value="1"/>
</dbReference>
<keyword evidence="8" id="KW-1185">Reference proteome</keyword>
<proteinExistence type="predicted"/>
<dbReference type="InterPro" id="IPR036866">
    <property type="entry name" value="RibonucZ/Hydroxyglut_hydro"/>
</dbReference>
<keyword evidence="1" id="KW-0540">Nuclease</keyword>
<keyword evidence="7" id="KW-0378">Hydrolase</keyword>
<dbReference type="GO" id="GO:0042781">
    <property type="term" value="F:3'-tRNA processing endoribonuclease activity"/>
    <property type="evidence" value="ECO:0007669"/>
    <property type="project" value="TreeGrafter"/>
</dbReference>
<evidence type="ECO:0000259" key="6">
    <source>
        <dbReference type="SMART" id="SM00849"/>
    </source>
</evidence>
<keyword evidence="2" id="KW-0862">Zinc</keyword>
<comment type="function">
    <text evidence="4">Counteracts the endogenous Pycsar antiviral defense system. Phosphodiesterase that enables metal-dependent hydrolysis of host cyclic nucleotide Pycsar defense signals such as cCMP and cUMP.</text>
</comment>
<evidence type="ECO:0000256" key="3">
    <source>
        <dbReference type="ARBA" id="ARBA00034221"/>
    </source>
</evidence>
<gene>
    <name evidence="7" type="ORF">FPZ49_24640</name>
</gene>
<comment type="catalytic activity">
    <reaction evidence="3">
        <text>3',5'-cyclic CMP + H2O = CMP + H(+)</text>
        <dbReference type="Rhea" id="RHEA:72675"/>
        <dbReference type="ChEBI" id="CHEBI:15377"/>
        <dbReference type="ChEBI" id="CHEBI:15378"/>
        <dbReference type="ChEBI" id="CHEBI:58003"/>
        <dbReference type="ChEBI" id="CHEBI:60377"/>
    </reaction>
    <physiologicalReaction direction="left-to-right" evidence="3">
        <dbReference type="Rhea" id="RHEA:72676"/>
    </physiologicalReaction>
</comment>
<reference evidence="7 8" key="1">
    <citation type="submission" date="2019-07" db="EMBL/GenBank/DDBJ databases">
        <authorList>
            <person name="Kim J."/>
        </authorList>
    </citation>
    <scope>NUCLEOTIDE SEQUENCE [LARGE SCALE GENOMIC DNA]</scope>
    <source>
        <strain evidence="7 8">JC52</strain>
    </source>
</reference>
<comment type="caution">
    <text evidence="7">The sequence shown here is derived from an EMBL/GenBank/DDBJ whole genome shotgun (WGS) entry which is preliminary data.</text>
</comment>
<comment type="catalytic activity">
    <reaction evidence="5">
        <text>3',5'-cyclic UMP + H2O = UMP + H(+)</text>
        <dbReference type="Rhea" id="RHEA:70575"/>
        <dbReference type="ChEBI" id="CHEBI:15377"/>
        <dbReference type="ChEBI" id="CHEBI:15378"/>
        <dbReference type="ChEBI" id="CHEBI:57865"/>
        <dbReference type="ChEBI" id="CHEBI:184387"/>
    </reaction>
    <physiologicalReaction direction="left-to-right" evidence="5">
        <dbReference type="Rhea" id="RHEA:70576"/>
    </physiologicalReaction>
</comment>
<evidence type="ECO:0000256" key="1">
    <source>
        <dbReference type="ARBA" id="ARBA00022759"/>
    </source>
</evidence>
<dbReference type="SUPFAM" id="SSF56281">
    <property type="entry name" value="Metallo-hydrolase/oxidoreductase"/>
    <property type="match status" value="1"/>
</dbReference>
<evidence type="ECO:0000256" key="5">
    <source>
        <dbReference type="ARBA" id="ARBA00048505"/>
    </source>
</evidence>
<evidence type="ECO:0000256" key="2">
    <source>
        <dbReference type="ARBA" id="ARBA00022833"/>
    </source>
</evidence>
<name>A0A559K5C6_9BACL</name>
<dbReference type="Proteomes" id="UP000317036">
    <property type="component" value="Unassembled WGS sequence"/>
</dbReference>
<protein>
    <submittedName>
        <fullName evidence="7">MBL fold metallo-hydrolase</fullName>
    </submittedName>
</protein>
<dbReference type="OrthoDB" id="9794898at2"/>
<evidence type="ECO:0000313" key="8">
    <source>
        <dbReference type="Proteomes" id="UP000317036"/>
    </source>
</evidence>
<keyword evidence="1" id="KW-0255">Endonuclease</keyword>
<feature type="domain" description="Metallo-beta-lactamase" evidence="6">
    <location>
        <begin position="24"/>
        <end position="207"/>
    </location>
</feature>
<evidence type="ECO:0000313" key="7">
    <source>
        <dbReference type="EMBL" id="TVY07332.1"/>
    </source>
</evidence>
<evidence type="ECO:0000256" key="4">
    <source>
        <dbReference type="ARBA" id="ARBA00034301"/>
    </source>
</evidence>
<dbReference type="EMBL" id="VNJI01000039">
    <property type="protein sequence ID" value="TVY07332.1"/>
    <property type="molecule type" value="Genomic_DNA"/>
</dbReference>
<sequence>MSTPHQTTLTFLGTSTATPDLGSDTASFLINNKYLVDTGWCSVTNLRNLGINPSDLEYVFFTHFHHDHYLSLPSLLFYLISKKSLSNVTFIGPVDDLEPVIQRALDFLQAKRFWKDLQFPKLVPLTPGESYETDQFKITTCPTLHPVQGLCYRFYDHLSGKEFSFTGDTAYFPPIIEHVKGTPLLIHEASVGAAAANPENNSYLHSGAVDAAKIAKLAEVGQLMLIHGPLGKASECVKAASDIFPNPVIWPEERKPYIL</sequence>